<organism evidence="1 2">
    <name type="scientific">Gloeothece verrucosa (strain PCC 7822)</name>
    <name type="common">Cyanothece sp. (strain PCC 7822)</name>
    <dbReference type="NCBI Taxonomy" id="497965"/>
    <lineage>
        <taxon>Bacteria</taxon>
        <taxon>Bacillati</taxon>
        <taxon>Cyanobacteriota</taxon>
        <taxon>Cyanophyceae</taxon>
        <taxon>Oscillatoriophycideae</taxon>
        <taxon>Chroococcales</taxon>
        <taxon>Aphanothecaceae</taxon>
        <taxon>Gloeothece</taxon>
        <taxon>Gloeothece verrucosa</taxon>
    </lineage>
</organism>
<gene>
    <name evidence="1" type="ordered locus">Cyan7822_5000</name>
</gene>
<reference evidence="2" key="1">
    <citation type="journal article" date="2011" name="MBio">
        <title>Novel metabolic attributes of the genus Cyanothece, comprising a group of unicellular nitrogen-fixing Cyanobacteria.</title>
        <authorList>
            <person name="Bandyopadhyay A."/>
            <person name="Elvitigala T."/>
            <person name="Welsh E."/>
            <person name="Stockel J."/>
            <person name="Liberton M."/>
            <person name="Min H."/>
            <person name="Sherman L.A."/>
            <person name="Pakrasi H.B."/>
        </authorList>
    </citation>
    <scope>NUCLEOTIDE SEQUENCE [LARGE SCALE GENOMIC DNA]</scope>
    <source>
        <strain evidence="2">PCC 7822</strain>
    </source>
</reference>
<dbReference type="AlphaFoldDB" id="E0UIC1"/>
<dbReference type="Proteomes" id="UP000008206">
    <property type="component" value="Chromosome"/>
</dbReference>
<accession>E0UIC1</accession>
<evidence type="ECO:0000313" key="2">
    <source>
        <dbReference type="Proteomes" id="UP000008206"/>
    </source>
</evidence>
<name>E0UIC1_GLOV7</name>
<dbReference type="EMBL" id="CP002198">
    <property type="protein sequence ID" value="ADN16889.1"/>
    <property type="molecule type" value="Genomic_DNA"/>
</dbReference>
<dbReference type="RefSeq" id="WP_013324927.1">
    <property type="nucleotide sequence ID" value="NC_014501.1"/>
</dbReference>
<protein>
    <submittedName>
        <fullName evidence="1">Uncharacterized protein</fullName>
    </submittedName>
</protein>
<sequence length="54" mass="6128">MPSITFDLETVTPLFLAGANQEEAELRQSVISLLLIISFIFSGNDYENYIFSRL</sequence>
<keyword evidence="2" id="KW-1185">Reference proteome</keyword>
<evidence type="ECO:0000313" key="1">
    <source>
        <dbReference type="EMBL" id="ADN16889.1"/>
    </source>
</evidence>
<dbReference type="KEGG" id="cyj:Cyan7822_5000"/>
<dbReference type="eggNOG" id="COG1367">
    <property type="taxonomic scope" value="Bacteria"/>
</dbReference>
<dbReference type="HOGENOM" id="CLU_3042572_0_0_3"/>
<proteinExistence type="predicted"/>
<dbReference type="STRING" id="497965.Cyan7822_5000"/>